<organism evidence="2 3">
    <name type="scientific">Streptomyces scabiei</name>
    <dbReference type="NCBI Taxonomy" id="1930"/>
    <lineage>
        <taxon>Bacteria</taxon>
        <taxon>Bacillati</taxon>
        <taxon>Actinomycetota</taxon>
        <taxon>Actinomycetes</taxon>
        <taxon>Kitasatosporales</taxon>
        <taxon>Streptomycetaceae</taxon>
        <taxon>Streptomyces</taxon>
    </lineage>
</organism>
<dbReference type="AlphaFoldDB" id="A0A124C4P2"/>
<evidence type="ECO:0000313" key="3">
    <source>
        <dbReference type="Proteomes" id="UP000067448"/>
    </source>
</evidence>
<feature type="compositionally biased region" description="Low complexity" evidence="1">
    <location>
        <begin position="1"/>
        <end position="27"/>
    </location>
</feature>
<reference evidence="3" key="3">
    <citation type="submission" date="2016-02" db="EMBL/GenBank/DDBJ databases">
        <title>Draft genome of pathogenic Streptomyces sp. in Japan.</title>
        <authorList>
            <person name="Tomihama T."/>
            <person name="Ikenaga M."/>
            <person name="Sakai M."/>
            <person name="Okubo T."/>
            <person name="Ikeda S."/>
        </authorList>
    </citation>
    <scope>NUCLEOTIDE SEQUENCE [LARGE SCALE GENOMIC DNA]</scope>
    <source>
        <strain evidence="3">S58</strain>
    </source>
</reference>
<proteinExistence type="predicted"/>
<gene>
    <name evidence="2" type="ORF">SsS58_05453</name>
</gene>
<feature type="region of interest" description="Disordered" evidence="1">
    <location>
        <begin position="1"/>
        <end position="33"/>
    </location>
</feature>
<reference evidence="2 3" key="2">
    <citation type="journal article" date="2016" name="Genome Announc.">
        <title>Draft Genome Sequences of Streptomyces scabiei S58, Streptomyces turgidiscabies T45, and Streptomyces acidiscabies a10, the Pathogens of Potato Common Scab, Isolated in Japan.</title>
        <authorList>
            <person name="Tomihama T."/>
            <person name="Nishi Y."/>
            <person name="Sakai M."/>
            <person name="Ikenaga M."/>
            <person name="Okubo T."/>
            <person name="Ikeda S."/>
        </authorList>
    </citation>
    <scope>NUCLEOTIDE SEQUENCE [LARGE SCALE GENOMIC DNA]</scope>
    <source>
        <strain evidence="2 3">S58</strain>
    </source>
</reference>
<feature type="compositionally biased region" description="Basic residues" evidence="1">
    <location>
        <begin position="160"/>
        <end position="171"/>
    </location>
</feature>
<dbReference type="Proteomes" id="UP000067448">
    <property type="component" value="Unassembled WGS sequence"/>
</dbReference>
<dbReference type="EMBL" id="BCMM01000027">
    <property type="protein sequence ID" value="GAQ65046.1"/>
    <property type="molecule type" value="Genomic_DNA"/>
</dbReference>
<comment type="caution">
    <text evidence="2">The sequence shown here is derived from an EMBL/GenBank/DDBJ whole genome shotgun (WGS) entry which is preliminary data.</text>
</comment>
<reference evidence="3" key="1">
    <citation type="submission" date="2015-11" db="EMBL/GenBank/DDBJ databases">
        <authorList>
            <consortium name="Cross-ministerial Strategic Innovation Promotion Program (SIP) consortium"/>
            <person name="Tomihama T."/>
            <person name="Ikenaga M."/>
            <person name="Sakai M."/>
            <person name="Okubo T."/>
            <person name="Ikeda S."/>
        </authorList>
    </citation>
    <scope>NUCLEOTIDE SEQUENCE [LARGE SCALE GENOMIC DNA]</scope>
    <source>
        <strain evidence="3">S58</strain>
    </source>
</reference>
<sequence>MPGVVGVSGVVGRRPVSRPTGRPGTPTVDEDCRSPAAPMVCRARLTAIEEPASCPGPHPRLRPGGRLRRQATSAACPARLPRGDRRAAAKTARTNLVRGRRPPPYSTTPHREGRASRLISTRRVARALLEAGVHRFGEWQPATCPAFTTPSPHGTQRPGQTRRRNSPRRRSREIPGGTRRPMSRPGPGIGRQRARKRTPAPTHTQQPAISGRGTPLVRARSPMTAAGRTDRAPSCPGAAVAEPAPCRITAVTL</sequence>
<evidence type="ECO:0000313" key="2">
    <source>
        <dbReference type="EMBL" id="GAQ65046.1"/>
    </source>
</evidence>
<accession>A0A124C4P2</accession>
<name>A0A124C4P2_STRSC</name>
<evidence type="ECO:0000256" key="1">
    <source>
        <dbReference type="SAM" id="MobiDB-lite"/>
    </source>
</evidence>
<protein>
    <submittedName>
        <fullName evidence="2">Uncharacterized protein</fullName>
    </submittedName>
</protein>
<feature type="region of interest" description="Disordered" evidence="1">
    <location>
        <begin position="142"/>
        <end position="239"/>
    </location>
</feature>
<feature type="compositionally biased region" description="Polar residues" evidence="1">
    <location>
        <begin position="146"/>
        <end position="159"/>
    </location>
</feature>
<feature type="region of interest" description="Disordered" evidence="1">
    <location>
        <begin position="50"/>
        <end position="118"/>
    </location>
</feature>
<feature type="compositionally biased region" description="Basic residues" evidence="1">
    <location>
        <begin position="59"/>
        <end position="69"/>
    </location>
</feature>